<dbReference type="InterPro" id="IPR002716">
    <property type="entry name" value="PIN_dom"/>
</dbReference>
<dbReference type="InterPro" id="IPR029060">
    <property type="entry name" value="PIN-like_dom_sf"/>
</dbReference>
<dbReference type="RefSeq" id="WP_227569867.1">
    <property type="nucleotide sequence ID" value="NZ_CP101988.1"/>
</dbReference>
<dbReference type="InterPro" id="IPR058652">
    <property type="entry name" value="VapC50_C"/>
</dbReference>
<sequence length="203" mass="22626">MTTLAVLDACVLVPHPLFDTLLRVADAGLFRPLWSDQILIEVERTLTLKRGLTPHKARRRIDQMRRAFPEALIEGYDDLIPAMTNHPKDRHVVAAAVFSGANLIVTANLKDFPAQSLRHYDLEARHPDDFLLDQLNLDVDAVIECLHQQRADYTDPAMEVTEFFAAFMPTVPRFAQAAHSLEASVAPEVIGTFFGSGLPGENL</sequence>
<reference evidence="7 8" key="1">
    <citation type="submission" date="2022-07" db="EMBL/GenBank/DDBJ databases">
        <title>Novel species in genus cellulomonas.</title>
        <authorList>
            <person name="Ye L."/>
        </authorList>
    </citation>
    <scope>NUCLEOTIDE SEQUENCE [LARGE SCALE GENOMIC DNA]</scope>
    <source>
        <strain evidence="8">zg-Y338</strain>
    </source>
</reference>
<protein>
    <submittedName>
        <fullName evidence="7">PIN domain-containing protein</fullName>
    </submittedName>
</protein>
<evidence type="ECO:0000256" key="4">
    <source>
        <dbReference type="ARBA" id="ARBA00022842"/>
    </source>
</evidence>
<evidence type="ECO:0000313" key="8">
    <source>
        <dbReference type="Proteomes" id="UP001316189"/>
    </source>
</evidence>
<dbReference type="SUPFAM" id="SSF88723">
    <property type="entry name" value="PIN domain-like"/>
    <property type="match status" value="1"/>
</dbReference>
<gene>
    <name evidence="7" type="ORF">NP064_15980</name>
</gene>
<evidence type="ECO:0000256" key="3">
    <source>
        <dbReference type="ARBA" id="ARBA00022801"/>
    </source>
</evidence>
<dbReference type="Pfam" id="PF13470">
    <property type="entry name" value="PIN_3"/>
    <property type="match status" value="1"/>
</dbReference>
<keyword evidence="3" id="KW-0378">Hydrolase</keyword>
<organism evidence="7 8">
    <name type="scientific">Cellulomonas chengniuliangii</name>
    <dbReference type="NCBI Taxonomy" id="2968084"/>
    <lineage>
        <taxon>Bacteria</taxon>
        <taxon>Bacillati</taxon>
        <taxon>Actinomycetota</taxon>
        <taxon>Actinomycetes</taxon>
        <taxon>Micrococcales</taxon>
        <taxon>Cellulomonadaceae</taxon>
        <taxon>Cellulomonas</taxon>
    </lineage>
</organism>
<dbReference type="EMBL" id="CP101988">
    <property type="protein sequence ID" value="UUI75238.1"/>
    <property type="molecule type" value="Genomic_DNA"/>
</dbReference>
<accession>A0ABY5KZJ0</accession>
<dbReference type="Proteomes" id="UP001316189">
    <property type="component" value="Chromosome"/>
</dbReference>
<evidence type="ECO:0000259" key="6">
    <source>
        <dbReference type="Pfam" id="PF26343"/>
    </source>
</evidence>
<evidence type="ECO:0000256" key="1">
    <source>
        <dbReference type="ARBA" id="ARBA00022722"/>
    </source>
</evidence>
<keyword evidence="8" id="KW-1185">Reference proteome</keyword>
<proteinExistence type="predicted"/>
<evidence type="ECO:0000313" key="7">
    <source>
        <dbReference type="EMBL" id="UUI75238.1"/>
    </source>
</evidence>
<name>A0ABY5KZJ0_9CELL</name>
<evidence type="ECO:0000256" key="2">
    <source>
        <dbReference type="ARBA" id="ARBA00022723"/>
    </source>
</evidence>
<feature type="domain" description="PIN" evidence="5">
    <location>
        <begin position="5"/>
        <end position="109"/>
    </location>
</feature>
<keyword evidence="4" id="KW-0460">Magnesium</keyword>
<keyword evidence="2" id="KW-0479">Metal-binding</keyword>
<evidence type="ECO:0000259" key="5">
    <source>
        <dbReference type="Pfam" id="PF13470"/>
    </source>
</evidence>
<dbReference type="Pfam" id="PF26343">
    <property type="entry name" value="VapC50_C"/>
    <property type="match status" value="1"/>
</dbReference>
<keyword evidence="1" id="KW-0540">Nuclease</keyword>
<feature type="domain" description="VapC50 C-terminal" evidence="6">
    <location>
        <begin position="127"/>
        <end position="179"/>
    </location>
</feature>